<feature type="signal peptide" evidence="1">
    <location>
        <begin position="1"/>
        <end position="28"/>
    </location>
</feature>
<evidence type="ECO:0000256" key="1">
    <source>
        <dbReference type="SAM" id="SignalP"/>
    </source>
</evidence>
<dbReference type="PROSITE" id="PS51257">
    <property type="entry name" value="PROKAR_LIPOPROTEIN"/>
    <property type="match status" value="1"/>
</dbReference>
<dbReference type="InterPro" id="IPR038468">
    <property type="entry name" value="MmpS_C"/>
</dbReference>
<keyword evidence="1" id="KW-0732">Signal</keyword>
<dbReference type="RefSeq" id="WP_378037718.1">
    <property type="nucleotide sequence ID" value="NZ_JBHSIV010000022.1"/>
</dbReference>
<dbReference type="Proteomes" id="UP001595947">
    <property type="component" value="Unassembled WGS sequence"/>
</dbReference>
<keyword evidence="3" id="KW-1185">Reference proteome</keyword>
<dbReference type="Gene3D" id="2.60.40.2880">
    <property type="entry name" value="MmpS1-5, C-terminal soluble domain"/>
    <property type="match status" value="1"/>
</dbReference>
<evidence type="ECO:0000313" key="3">
    <source>
        <dbReference type="Proteomes" id="UP001595947"/>
    </source>
</evidence>
<accession>A0ABV9YR61</accession>
<name>A0ABV9YR61_9PSEU</name>
<proteinExistence type="predicted"/>
<gene>
    <name evidence="2" type="ORF">ACFPBZ_19315</name>
</gene>
<protein>
    <submittedName>
        <fullName evidence="2">Uncharacterized protein</fullName>
    </submittedName>
</protein>
<sequence length="134" mass="13728">MTWAAGRSRWVRAGGALAAVLLAGVACSQEPQAPPARQRTVELSVSGTPGAVFGQYTLIGELGQPGSRTIQQVPFSTTFTVPFDPSPKIDVSVVGVRPGSRLSCRVVVDGRTVAAQTVTVPGPNAACIAPPSTS</sequence>
<evidence type="ECO:0000313" key="2">
    <source>
        <dbReference type="EMBL" id="MFC5064382.1"/>
    </source>
</evidence>
<comment type="caution">
    <text evidence="2">The sequence shown here is derived from an EMBL/GenBank/DDBJ whole genome shotgun (WGS) entry which is preliminary data.</text>
</comment>
<dbReference type="EMBL" id="JBHSIV010000022">
    <property type="protein sequence ID" value="MFC5064382.1"/>
    <property type="molecule type" value="Genomic_DNA"/>
</dbReference>
<organism evidence="2 3">
    <name type="scientific">Actinomycetospora atypica</name>
    <dbReference type="NCBI Taxonomy" id="1290095"/>
    <lineage>
        <taxon>Bacteria</taxon>
        <taxon>Bacillati</taxon>
        <taxon>Actinomycetota</taxon>
        <taxon>Actinomycetes</taxon>
        <taxon>Pseudonocardiales</taxon>
        <taxon>Pseudonocardiaceae</taxon>
        <taxon>Actinomycetospora</taxon>
    </lineage>
</organism>
<feature type="chain" id="PRO_5045220470" evidence="1">
    <location>
        <begin position="29"/>
        <end position="134"/>
    </location>
</feature>
<reference evidence="3" key="1">
    <citation type="journal article" date="2019" name="Int. J. Syst. Evol. Microbiol.">
        <title>The Global Catalogue of Microorganisms (GCM) 10K type strain sequencing project: providing services to taxonomists for standard genome sequencing and annotation.</title>
        <authorList>
            <consortium name="The Broad Institute Genomics Platform"/>
            <consortium name="The Broad Institute Genome Sequencing Center for Infectious Disease"/>
            <person name="Wu L."/>
            <person name="Ma J."/>
        </authorList>
    </citation>
    <scope>NUCLEOTIDE SEQUENCE [LARGE SCALE GENOMIC DNA]</scope>
    <source>
        <strain evidence="3">CGMCC 4.7093</strain>
    </source>
</reference>